<accession>A0ABY4TZW3</accession>
<organism evidence="2 3">
    <name type="scientific">Sphingomonas donggukensis</name>
    <dbReference type="NCBI Taxonomy" id="2949093"/>
    <lineage>
        <taxon>Bacteria</taxon>
        <taxon>Pseudomonadati</taxon>
        <taxon>Pseudomonadota</taxon>
        <taxon>Alphaproteobacteria</taxon>
        <taxon>Sphingomonadales</taxon>
        <taxon>Sphingomonadaceae</taxon>
        <taxon>Sphingomonas</taxon>
    </lineage>
</organism>
<feature type="domain" description="N-acetyltransferase" evidence="1">
    <location>
        <begin position="1"/>
        <end position="152"/>
    </location>
</feature>
<gene>
    <name evidence="2" type="ORF">M9980_05515</name>
</gene>
<sequence>MTIVPLATVAAPRIEALLDRAFGTDRHTRTAYRVRAGTQAIAALSFAALDDDGALAGTIQCWPVEFAGDNGRVVPMVMVGPVAIEPAIQRGGIGRALTRHMLDAAACSDARGHDALMLVGDPEYYARFFDFSADRTGAWRLPGPFEARRLLALGDAVPGGAGEIRARLANARA</sequence>
<dbReference type="InterPro" id="IPR016181">
    <property type="entry name" value="Acyl_CoA_acyltransferase"/>
</dbReference>
<dbReference type="Proteomes" id="UP001055580">
    <property type="component" value="Chromosome"/>
</dbReference>
<evidence type="ECO:0000313" key="3">
    <source>
        <dbReference type="Proteomes" id="UP001055580"/>
    </source>
</evidence>
<dbReference type="SUPFAM" id="SSF55729">
    <property type="entry name" value="Acyl-CoA N-acyltransferases (Nat)"/>
    <property type="match status" value="1"/>
</dbReference>
<keyword evidence="3" id="KW-1185">Reference proteome</keyword>
<dbReference type="Pfam" id="PF13527">
    <property type="entry name" value="Acetyltransf_9"/>
    <property type="match status" value="1"/>
</dbReference>
<dbReference type="CDD" id="cd04301">
    <property type="entry name" value="NAT_SF"/>
    <property type="match status" value="1"/>
</dbReference>
<dbReference type="RefSeq" id="WP_250754281.1">
    <property type="nucleotide sequence ID" value="NZ_CP098401.1"/>
</dbReference>
<name>A0ABY4TZW3_9SPHN</name>
<dbReference type="InterPro" id="IPR000182">
    <property type="entry name" value="GNAT_dom"/>
</dbReference>
<dbReference type="Gene3D" id="3.40.630.30">
    <property type="match status" value="1"/>
</dbReference>
<dbReference type="EMBL" id="CP098401">
    <property type="protein sequence ID" value="URW76669.1"/>
    <property type="molecule type" value="Genomic_DNA"/>
</dbReference>
<dbReference type="PROSITE" id="PS51186">
    <property type="entry name" value="GNAT"/>
    <property type="match status" value="1"/>
</dbReference>
<protein>
    <submittedName>
        <fullName evidence="2">N-acetyltransferase</fullName>
    </submittedName>
</protein>
<evidence type="ECO:0000313" key="2">
    <source>
        <dbReference type="EMBL" id="URW76669.1"/>
    </source>
</evidence>
<proteinExistence type="predicted"/>
<evidence type="ECO:0000259" key="1">
    <source>
        <dbReference type="PROSITE" id="PS51186"/>
    </source>
</evidence>
<reference evidence="2" key="1">
    <citation type="submission" date="2022-05" db="EMBL/GenBank/DDBJ databases">
        <title>Sphingomonas sp. strain RMG20 Genome sequencing and assembly.</title>
        <authorList>
            <person name="Kim I."/>
        </authorList>
    </citation>
    <scope>NUCLEOTIDE SEQUENCE</scope>
    <source>
        <strain evidence="2">RMG20</strain>
    </source>
</reference>